<keyword evidence="4" id="KW-0274">FAD</keyword>
<dbReference type="PANTHER" id="PTHR42784">
    <property type="entry name" value="PYRANOSE 2-OXIDASE"/>
    <property type="match status" value="1"/>
</dbReference>
<dbReference type="Pfam" id="PF05199">
    <property type="entry name" value="GMC_oxred_C"/>
    <property type="match status" value="1"/>
</dbReference>
<evidence type="ECO:0000313" key="8">
    <source>
        <dbReference type="Proteomes" id="UP001220964"/>
    </source>
</evidence>
<dbReference type="Gene3D" id="3.50.50.60">
    <property type="entry name" value="FAD/NAD(P)-binding domain"/>
    <property type="match status" value="2"/>
</dbReference>
<feature type="domain" description="Glucose-methanol-choline oxidoreductase C-terminal" evidence="6">
    <location>
        <begin position="404"/>
        <end position="464"/>
    </location>
</feature>
<keyword evidence="8" id="KW-1185">Reference proteome</keyword>
<organism evidence="7 8">
    <name type="scientific">Psychromarinibacter sediminicola</name>
    <dbReference type="NCBI Taxonomy" id="3033385"/>
    <lineage>
        <taxon>Bacteria</taxon>
        <taxon>Pseudomonadati</taxon>
        <taxon>Pseudomonadota</taxon>
        <taxon>Alphaproteobacteria</taxon>
        <taxon>Rhodobacterales</taxon>
        <taxon>Paracoccaceae</taxon>
        <taxon>Psychromarinibacter</taxon>
    </lineage>
</organism>
<dbReference type="InterPro" id="IPR036188">
    <property type="entry name" value="FAD/NAD-bd_sf"/>
</dbReference>
<dbReference type="PANTHER" id="PTHR42784:SF1">
    <property type="entry name" value="PYRANOSE 2-OXIDASE"/>
    <property type="match status" value="1"/>
</dbReference>
<gene>
    <name evidence="7" type="ORF">P1J78_18175</name>
</gene>
<comment type="cofactor">
    <cofactor evidence="1">
        <name>FAD</name>
        <dbReference type="ChEBI" id="CHEBI:57692"/>
    </cofactor>
</comment>
<evidence type="ECO:0000256" key="5">
    <source>
        <dbReference type="ARBA" id="ARBA00023002"/>
    </source>
</evidence>
<evidence type="ECO:0000256" key="4">
    <source>
        <dbReference type="ARBA" id="ARBA00022827"/>
    </source>
</evidence>
<keyword evidence="5" id="KW-0560">Oxidoreductase</keyword>
<keyword evidence="3" id="KW-0285">Flavoprotein</keyword>
<dbReference type="RefSeq" id="WP_275568796.1">
    <property type="nucleotide sequence ID" value="NZ_JARGYC010000057.1"/>
</dbReference>
<dbReference type="InterPro" id="IPR007867">
    <property type="entry name" value="GMC_OxRtase_C"/>
</dbReference>
<protein>
    <submittedName>
        <fullName evidence="7">GMC family oxidoreductase</fullName>
    </submittedName>
</protein>
<name>A0AAE3NXC0_9RHOB</name>
<evidence type="ECO:0000256" key="2">
    <source>
        <dbReference type="ARBA" id="ARBA00010790"/>
    </source>
</evidence>
<dbReference type="GO" id="GO:0016614">
    <property type="term" value="F:oxidoreductase activity, acting on CH-OH group of donors"/>
    <property type="evidence" value="ECO:0007669"/>
    <property type="project" value="InterPro"/>
</dbReference>
<evidence type="ECO:0000313" key="7">
    <source>
        <dbReference type="EMBL" id="MDF0602670.1"/>
    </source>
</evidence>
<proteinExistence type="inferred from homology"/>
<evidence type="ECO:0000256" key="1">
    <source>
        <dbReference type="ARBA" id="ARBA00001974"/>
    </source>
</evidence>
<dbReference type="Proteomes" id="UP001220964">
    <property type="component" value="Unassembled WGS sequence"/>
</dbReference>
<reference evidence="7" key="1">
    <citation type="submission" date="2023-03" db="EMBL/GenBank/DDBJ databases">
        <title>Multiphase analysis and comparison of six strains from genera Psychromarinibacter, Lutimaribacter, and Maritimibacter, including a novel species: Psychromarinibacter sediminicola sp. nov.</title>
        <authorList>
            <person name="Wang Y.-H."/>
            <person name="Ye M.-Q."/>
            <person name="Du Z.-J."/>
        </authorList>
    </citation>
    <scope>NUCLEOTIDE SEQUENCE</scope>
    <source>
        <strain evidence="7">C21-152</strain>
    </source>
</reference>
<dbReference type="InterPro" id="IPR051473">
    <property type="entry name" value="P2Ox-like"/>
</dbReference>
<dbReference type="SUPFAM" id="SSF51905">
    <property type="entry name" value="FAD/NAD(P)-binding domain"/>
    <property type="match status" value="1"/>
</dbReference>
<evidence type="ECO:0000259" key="6">
    <source>
        <dbReference type="Pfam" id="PF05199"/>
    </source>
</evidence>
<dbReference type="AlphaFoldDB" id="A0AAE3NXC0"/>
<evidence type="ECO:0000256" key="3">
    <source>
        <dbReference type="ARBA" id="ARBA00022630"/>
    </source>
</evidence>
<comment type="caution">
    <text evidence="7">The sequence shown here is derived from an EMBL/GenBank/DDBJ whole genome shotgun (WGS) entry which is preliminary data.</text>
</comment>
<dbReference type="EMBL" id="JARGYC010000057">
    <property type="protein sequence ID" value="MDF0602670.1"/>
    <property type="molecule type" value="Genomic_DNA"/>
</dbReference>
<sequence length="471" mass="50948">MFDRITAAEAAAERWDVVIAGSSFSAMFFLRGLPRDARVLIVEKGPLIPHAVQVEERSRPQEPIALDNRSDMPKRWVAHTMFGGNSNCWWGQVPRFHPADFRLFEDHGVGAPWPLDYDALEPFYAEVEQVMEVAGPDDDPVHPRSGPFPYPPHTLSRTDAACIAARPDIWLPVACARANGGARNPCCANGVCDLCPVDSKFSILNGMGAFTREGVRIAMETELRQVDIAAGAATGVLLRDADGAETRVHAGHVALGTNAIGNAAILLRSGLTSPALGRYLHEQTSQDVILDVGAPNYFGGTSITGHCFAFYDGAHRDTTAAALVENYNAPNELRSDRGRWIERMRLKLIAEDLPQPGNRITLDDAGEPQITWLGHSHYAYAGIARAEERLADILPFPVEGIVGKRFSHTEAHIQGTHRMGHDPTQSVTDDLLRCHGLGGLHALGSGAFPTSSAANPTLTLSALALRAGRSV</sequence>
<accession>A0AAE3NXC0</accession>
<comment type="similarity">
    <text evidence="2">Belongs to the GMC oxidoreductase family.</text>
</comment>